<evidence type="ECO:0000313" key="4">
    <source>
        <dbReference type="EMBL" id="BBE41502.1"/>
    </source>
</evidence>
<evidence type="ECO:0000256" key="1">
    <source>
        <dbReference type="ARBA" id="ARBA00008324"/>
    </source>
</evidence>
<keyword evidence="2" id="KW-0378">Hydrolase</keyword>
<name>A0A4P2VCJ5_9ARCH</name>
<dbReference type="PANTHER" id="PTHR21660">
    <property type="entry name" value="THIOESTERASE SUPERFAMILY MEMBER-RELATED"/>
    <property type="match status" value="1"/>
</dbReference>
<evidence type="ECO:0000313" key="5">
    <source>
        <dbReference type="Proteomes" id="UP000509448"/>
    </source>
</evidence>
<gene>
    <name evidence="4" type="ORF">NAS2_0091</name>
</gene>
<evidence type="ECO:0000259" key="3">
    <source>
        <dbReference type="Pfam" id="PF03061"/>
    </source>
</evidence>
<dbReference type="InterPro" id="IPR039298">
    <property type="entry name" value="ACOT13"/>
</dbReference>
<dbReference type="AlphaFoldDB" id="A0A4P2VCJ5"/>
<accession>A0A4P2VCJ5</accession>
<feature type="domain" description="Thioesterase" evidence="3">
    <location>
        <begin position="34"/>
        <end position="110"/>
    </location>
</feature>
<keyword evidence="5" id="KW-1185">Reference proteome</keyword>
<sequence>MDPFLKLLGVKVERIEPGNCTLCLDFREELTRFGGTMNGGAIATLMDAAGGCAVLSYKLGHNEVTVDLNVSYVKPVSEGPVRASAKVIRGGRTLAFVDIELRDGKGDLCATCKGTYMYLDWT</sequence>
<dbReference type="Gene3D" id="3.10.129.10">
    <property type="entry name" value="Hotdog Thioesterase"/>
    <property type="match status" value="1"/>
</dbReference>
<comment type="similarity">
    <text evidence="1">Belongs to the thioesterase PaaI family.</text>
</comment>
<dbReference type="EMBL" id="AP018732">
    <property type="protein sequence ID" value="BBE41502.1"/>
    <property type="molecule type" value="Genomic_DNA"/>
</dbReference>
<organism evidence="4 5">
    <name type="scientific">Conexivisphaera calida</name>
    <dbReference type="NCBI Taxonomy" id="1874277"/>
    <lineage>
        <taxon>Archaea</taxon>
        <taxon>Nitrososphaerota</taxon>
        <taxon>Conexivisphaeria</taxon>
        <taxon>Conexivisphaerales</taxon>
        <taxon>Conexivisphaeraceae</taxon>
        <taxon>Conexivisphaera</taxon>
    </lineage>
</organism>
<dbReference type="KEGG" id="ccai:NAS2_0091"/>
<dbReference type="PANTHER" id="PTHR21660:SF1">
    <property type="entry name" value="ACYL-COENZYME A THIOESTERASE 13"/>
    <property type="match status" value="1"/>
</dbReference>
<reference evidence="4 5" key="1">
    <citation type="journal article" date="2019" name="ISME J.">
        <title>Isolation and characterization of a thermophilic sulfur- and iron-reducing thaumarchaeote from a terrestrial acidic hot spring.</title>
        <authorList>
            <person name="Kato S."/>
            <person name="Itoh T."/>
            <person name="Yuki M."/>
            <person name="Nagamori M."/>
            <person name="Ohnishi M."/>
            <person name="Uematsu K."/>
            <person name="Suzuki K."/>
            <person name="Takashina T."/>
            <person name="Ohkuma M."/>
        </authorList>
    </citation>
    <scope>NUCLEOTIDE SEQUENCE [LARGE SCALE GENOMIC DNA]</scope>
    <source>
        <strain evidence="4 5">NAS-02</strain>
    </source>
</reference>
<dbReference type="Proteomes" id="UP000509448">
    <property type="component" value="Chromosome"/>
</dbReference>
<dbReference type="InterPro" id="IPR029069">
    <property type="entry name" value="HotDog_dom_sf"/>
</dbReference>
<protein>
    <recommendedName>
        <fullName evidence="3">Thioesterase domain-containing protein</fullName>
    </recommendedName>
</protein>
<dbReference type="Pfam" id="PF03061">
    <property type="entry name" value="4HBT"/>
    <property type="match status" value="1"/>
</dbReference>
<dbReference type="GO" id="GO:0047617">
    <property type="term" value="F:fatty acyl-CoA hydrolase activity"/>
    <property type="evidence" value="ECO:0007669"/>
    <property type="project" value="InterPro"/>
</dbReference>
<dbReference type="NCBIfam" id="TIGR00369">
    <property type="entry name" value="unchar_dom_1"/>
    <property type="match status" value="1"/>
</dbReference>
<dbReference type="InterPro" id="IPR006683">
    <property type="entry name" value="Thioestr_dom"/>
</dbReference>
<evidence type="ECO:0000256" key="2">
    <source>
        <dbReference type="ARBA" id="ARBA00022801"/>
    </source>
</evidence>
<proteinExistence type="inferred from homology"/>
<dbReference type="InterPro" id="IPR003736">
    <property type="entry name" value="PAAI_dom"/>
</dbReference>
<dbReference type="SUPFAM" id="SSF54637">
    <property type="entry name" value="Thioesterase/thiol ester dehydrase-isomerase"/>
    <property type="match status" value="1"/>
</dbReference>
<dbReference type="CDD" id="cd03443">
    <property type="entry name" value="PaaI_thioesterase"/>
    <property type="match status" value="1"/>
</dbReference>